<feature type="region of interest" description="Disordered" evidence="1">
    <location>
        <begin position="362"/>
        <end position="385"/>
    </location>
</feature>
<evidence type="ECO:0000256" key="1">
    <source>
        <dbReference type="SAM" id="MobiDB-lite"/>
    </source>
</evidence>
<keyword evidence="3" id="KW-1185">Reference proteome</keyword>
<proteinExistence type="predicted"/>
<name>A0A166E848_9AGAM</name>
<feature type="compositionally biased region" description="Basic and acidic residues" evidence="1">
    <location>
        <begin position="147"/>
        <end position="161"/>
    </location>
</feature>
<evidence type="ECO:0000313" key="3">
    <source>
        <dbReference type="Proteomes" id="UP000076798"/>
    </source>
</evidence>
<dbReference type="Proteomes" id="UP000076798">
    <property type="component" value="Unassembled WGS sequence"/>
</dbReference>
<dbReference type="EMBL" id="KV428048">
    <property type="protein sequence ID" value="KZT39303.1"/>
    <property type="molecule type" value="Genomic_DNA"/>
</dbReference>
<accession>A0A166E848</accession>
<sequence length="385" mass="42126">MSSTNTGQSRSTVNPHSPSKRTFAQIERSQSDGDSGIESAPRERNPYSNNVHSEGGLDKPNIDSSRVSGSHKHTGDARPISKSSSALRDQGWERSPVICEPCSNEKVTLCQVRDRVHACKRCKSLRRKCPFSKGGLNDILEQAAKVRPKERMDMKQGEAEAKPQAAKAPSGCLPDNVPLDYISRSPPKAAKELSKDSKSPKKMVPTTLEVLLETSAKKPVPPNPGPKQVTKKAADEPSQPVKPKPKEHHPREYPAGPLQSKGPKTPDTTTKLAKEAKFLKELYEQCGHLETSTSTGLLFLQRIPDDLPAILESVKDRAELGTALKVLESVSANAKHAMEYTKRALEDATIAQNELKRKWDALERGLHAGDNGEPSRKRGPKHSGN</sequence>
<feature type="region of interest" description="Disordered" evidence="1">
    <location>
        <begin position="142"/>
        <end position="269"/>
    </location>
</feature>
<feature type="compositionally biased region" description="Basic and acidic residues" evidence="1">
    <location>
        <begin position="189"/>
        <end position="199"/>
    </location>
</feature>
<gene>
    <name evidence="2" type="ORF">SISSUDRAFT_1045770</name>
</gene>
<protein>
    <submittedName>
        <fullName evidence="2">Uncharacterized protein</fullName>
    </submittedName>
</protein>
<evidence type="ECO:0000313" key="2">
    <source>
        <dbReference type="EMBL" id="KZT39303.1"/>
    </source>
</evidence>
<feature type="region of interest" description="Disordered" evidence="1">
    <location>
        <begin position="1"/>
        <end position="90"/>
    </location>
</feature>
<organism evidence="2 3">
    <name type="scientific">Sistotremastrum suecicum HHB10207 ss-3</name>
    <dbReference type="NCBI Taxonomy" id="1314776"/>
    <lineage>
        <taxon>Eukaryota</taxon>
        <taxon>Fungi</taxon>
        <taxon>Dikarya</taxon>
        <taxon>Basidiomycota</taxon>
        <taxon>Agaricomycotina</taxon>
        <taxon>Agaricomycetes</taxon>
        <taxon>Sistotremastrales</taxon>
        <taxon>Sistotremastraceae</taxon>
        <taxon>Sistotremastrum</taxon>
    </lineage>
</organism>
<dbReference type="AlphaFoldDB" id="A0A166E848"/>
<reference evidence="2 3" key="1">
    <citation type="journal article" date="2016" name="Mol. Biol. Evol.">
        <title>Comparative Genomics of Early-Diverging Mushroom-Forming Fungi Provides Insights into the Origins of Lignocellulose Decay Capabilities.</title>
        <authorList>
            <person name="Nagy L.G."/>
            <person name="Riley R."/>
            <person name="Tritt A."/>
            <person name="Adam C."/>
            <person name="Daum C."/>
            <person name="Floudas D."/>
            <person name="Sun H."/>
            <person name="Yadav J.S."/>
            <person name="Pangilinan J."/>
            <person name="Larsson K.H."/>
            <person name="Matsuura K."/>
            <person name="Barry K."/>
            <person name="Labutti K."/>
            <person name="Kuo R."/>
            <person name="Ohm R.A."/>
            <person name="Bhattacharya S.S."/>
            <person name="Shirouzu T."/>
            <person name="Yoshinaga Y."/>
            <person name="Martin F.M."/>
            <person name="Grigoriev I.V."/>
            <person name="Hibbett D.S."/>
        </authorList>
    </citation>
    <scope>NUCLEOTIDE SEQUENCE [LARGE SCALE GENOMIC DNA]</scope>
    <source>
        <strain evidence="2 3">HHB10207 ss-3</strain>
    </source>
</reference>
<feature type="compositionally biased region" description="Polar residues" evidence="1">
    <location>
        <begin position="1"/>
        <end position="22"/>
    </location>
</feature>